<feature type="region of interest" description="Disordered" evidence="1">
    <location>
        <begin position="1"/>
        <end position="48"/>
    </location>
</feature>
<evidence type="ECO:0000313" key="3">
    <source>
        <dbReference type="Proteomes" id="UP000824469"/>
    </source>
</evidence>
<comment type="caution">
    <text evidence="2">The sequence shown here is derived from an EMBL/GenBank/DDBJ whole genome shotgun (WGS) entry which is preliminary data.</text>
</comment>
<accession>A0AA38GBA2</accession>
<name>A0AA38GBA2_TAXCH</name>
<organism evidence="2 3">
    <name type="scientific">Taxus chinensis</name>
    <name type="common">Chinese yew</name>
    <name type="synonym">Taxus wallichiana var. chinensis</name>
    <dbReference type="NCBI Taxonomy" id="29808"/>
    <lineage>
        <taxon>Eukaryota</taxon>
        <taxon>Viridiplantae</taxon>
        <taxon>Streptophyta</taxon>
        <taxon>Embryophyta</taxon>
        <taxon>Tracheophyta</taxon>
        <taxon>Spermatophyta</taxon>
        <taxon>Pinopsida</taxon>
        <taxon>Pinidae</taxon>
        <taxon>Conifers II</taxon>
        <taxon>Cupressales</taxon>
        <taxon>Taxaceae</taxon>
        <taxon>Taxus</taxon>
    </lineage>
</organism>
<dbReference type="EMBL" id="JAHRHJ020000004">
    <property type="protein sequence ID" value="KAH9318368.1"/>
    <property type="molecule type" value="Genomic_DNA"/>
</dbReference>
<evidence type="ECO:0000313" key="2">
    <source>
        <dbReference type="EMBL" id="KAH9318368.1"/>
    </source>
</evidence>
<evidence type="ECO:0000256" key="1">
    <source>
        <dbReference type="SAM" id="MobiDB-lite"/>
    </source>
</evidence>
<dbReference type="AlphaFoldDB" id="A0AA38GBA2"/>
<sequence>CTTGRRPPPKLTSRRRGTFSRLGDGWKMSPCRPATPTSRMGMSPKHFPQRGDVFEMSLNFGDLGMSQRLLEASRPVLVKSMKVYLLFREF</sequence>
<reference evidence="2 3" key="1">
    <citation type="journal article" date="2021" name="Nat. Plants">
        <title>The Taxus genome provides insights into paclitaxel biosynthesis.</title>
        <authorList>
            <person name="Xiong X."/>
            <person name="Gou J."/>
            <person name="Liao Q."/>
            <person name="Li Y."/>
            <person name="Zhou Q."/>
            <person name="Bi G."/>
            <person name="Li C."/>
            <person name="Du R."/>
            <person name="Wang X."/>
            <person name="Sun T."/>
            <person name="Guo L."/>
            <person name="Liang H."/>
            <person name="Lu P."/>
            <person name="Wu Y."/>
            <person name="Zhang Z."/>
            <person name="Ro D.K."/>
            <person name="Shang Y."/>
            <person name="Huang S."/>
            <person name="Yan J."/>
        </authorList>
    </citation>
    <scope>NUCLEOTIDE SEQUENCE [LARGE SCALE GENOMIC DNA]</scope>
    <source>
        <strain evidence="2">Ta-2019</strain>
    </source>
</reference>
<protein>
    <submittedName>
        <fullName evidence="2">Uncharacterized protein</fullName>
    </submittedName>
</protein>
<proteinExistence type="predicted"/>
<feature type="non-terminal residue" evidence="2">
    <location>
        <position position="1"/>
    </location>
</feature>
<gene>
    <name evidence="2" type="ORF">KI387_020137</name>
</gene>
<feature type="non-terminal residue" evidence="2">
    <location>
        <position position="90"/>
    </location>
</feature>
<dbReference type="Proteomes" id="UP000824469">
    <property type="component" value="Unassembled WGS sequence"/>
</dbReference>
<keyword evidence="3" id="KW-1185">Reference proteome</keyword>